<evidence type="ECO:0000313" key="1">
    <source>
        <dbReference type="EMBL" id="EFI98907.1"/>
    </source>
</evidence>
<organism evidence="2">
    <name type="scientific">Schizophyllum commune (strain H4-8 / FGSC 9210)</name>
    <name type="common">Split gill fungus</name>
    <dbReference type="NCBI Taxonomy" id="578458"/>
    <lineage>
        <taxon>Eukaryota</taxon>
        <taxon>Fungi</taxon>
        <taxon>Dikarya</taxon>
        <taxon>Basidiomycota</taxon>
        <taxon>Agaricomycotina</taxon>
        <taxon>Agaricomycetes</taxon>
        <taxon>Agaricomycetidae</taxon>
        <taxon>Agaricales</taxon>
        <taxon>Schizophyllaceae</taxon>
        <taxon>Schizophyllum</taxon>
    </lineage>
</organism>
<dbReference type="GeneID" id="9586372"/>
<dbReference type="AlphaFoldDB" id="D8PZR4"/>
<gene>
    <name evidence="1" type="ORF">SCHCODRAFT_84763</name>
</gene>
<dbReference type="RefSeq" id="XP_003033810.1">
    <property type="nucleotide sequence ID" value="XM_003033764.1"/>
</dbReference>
<dbReference type="KEGG" id="scm:SCHCO_02615005"/>
<dbReference type="EMBL" id="GL377304">
    <property type="protein sequence ID" value="EFI98907.1"/>
    <property type="molecule type" value="Genomic_DNA"/>
</dbReference>
<evidence type="ECO:0000313" key="2">
    <source>
        <dbReference type="Proteomes" id="UP000007431"/>
    </source>
</evidence>
<keyword evidence="2" id="KW-1185">Reference proteome</keyword>
<dbReference type="InParanoid" id="D8PZR4"/>
<name>D8PZR4_SCHCM</name>
<protein>
    <submittedName>
        <fullName evidence="1">Expressed protein</fullName>
    </submittedName>
</protein>
<proteinExistence type="predicted"/>
<dbReference type="HOGENOM" id="CLU_2591149_0_0_1"/>
<dbReference type="Proteomes" id="UP000007431">
    <property type="component" value="Unassembled WGS sequence"/>
</dbReference>
<dbReference type="VEuPathDB" id="FungiDB:SCHCODRAFT_02615005"/>
<accession>D8PZR4</accession>
<reference evidence="1 2" key="1">
    <citation type="journal article" date="2010" name="Nat. Biotechnol.">
        <title>Genome sequence of the model mushroom Schizophyllum commune.</title>
        <authorList>
            <person name="Ohm R.A."/>
            <person name="de Jong J.F."/>
            <person name="Lugones L.G."/>
            <person name="Aerts A."/>
            <person name="Kothe E."/>
            <person name="Stajich J.E."/>
            <person name="de Vries R.P."/>
            <person name="Record E."/>
            <person name="Levasseur A."/>
            <person name="Baker S.E."/>
            <person name="Bartholomew K.A."/>
            <person name="Coutinho P.M."/>
            <person name="Erdmann S."/>
            <person name="Fowler T.J."/>
            <person name="Gathman A.C."/>
            <person name="Lombard V."/>
            <person name="Henrissat B."/>
            <person name="Knabe N."/>
            <person name="Kuees U."/>
            <person name="Lilly W.W."/>
            <person name="Lindquist E."/>
            <person name="Lucas S."/>
            <person name="Magnuson J.K."/>
            <person name="Piumi F."/>
            <person name="Raudaskoski M."/>
            <person name="Salamov A."/>
            <person name="Schmutz J."/>
            <person name="Schwarze F.W.M.R."/>
            <person name="vanKuyk P.A."/>
            <person name="Horton J.S."/>
            <person name="Grigoriev I.V."/>
            <person name="Woesten H.A.B."/>
        </authorList>
    </citation>
    <scope>NUCLEOTIDE SEQUENCE [LARGE SCALE GENOMIC DNA]</scope>
    <source>
        <strain evidence="2">H4-8 / FGSC 9210</strain>
    </source>
</reference>
<sequence>MDDGSLLQTWQGLEWRCTHERSFDHLGCRAPRSIEAASGRESTVGPKLGLWATSEVEFPVVPSALSRTPPARSVADALGA</sequence>